<organism evidence="1 2">
    <name type="scientific">Acropora cervicornis</name>
    <name type="common">Staghorn coral</name>
    <dbReference type="NCBI Taxonomy" id="6130"/>
    <lineage>
        <taxon>Eukaryota</taxon>
        <taxon>Metazoa</taxon>
        <taxon>Cnidaria</taxon>
        <taxon>Anthozoa</taxon>
        <taxon>Hexacorallia</taxon>
        <taxon>Scleractinia</taxon>
        <taxon>Astrocoeniina</taxon>
        <taxon>Acroporidae</taxon>
        <taxon>Acropora</taxon>
    </lineage>
</organism>
<dbReference type="EMBL" id="JARQWQ010000002">
    <property type="protein sequence ID" value="KAK2573367.1"/>
    <property type="molecule type" value="Genomic_DNA"/>
</dbReference>
<sequence>MWRVCGKEVGKQFKLVFHEFCGQKRNVEFCVFVFSEPSHIAWSSVLSEELSFLLDFTSHVITSVQIYNEILLFE</sequence>
<comment type="caution">
    <text evidence="1">The sequence shown here is derived from an EMBL/GenBank/DDBJ whole genome shotgun (WGS) entry which is preliminary data.</text>
</comment>
<keyword evidence="2" id="KW-1185">Reference proteome</keyword>
<name>A0AAD9R571_ACRCE</name>
<proteinExistence type="predicted"/>
<dbReference type="AlphaFoldDB" id="A0AAD9R571"/>
<protein>
    <submittedName>
        <fullName evidence="1">Uncharacterized protein</fullName>
    </submittedName>
</protein>
<evidence type="ECO:0000313" key="2">
    <source>
        <dbReference type="Proteomes" id="UP001249851"/>
    </source>
</evidence>
<gene>
    <name evidence="1" type="ORF">P5673_001016</name>
</gene>
<evidence type="ECO:0000313" key="1">
    <source>
        <dbReference type="EMBL" id="KAK2573367.1"/>
    </source>
</evidence>
<reference evidence="1" key="2">
    <citation type="journal article" date="2023" name="Science">
        <title>Genomic signatures of disease resistance in endangered staghorn corals.</title>
        <authorList>
            <person name="Vollmer S.V."/>
            <person name="Selwyn J.D."/>
            <person name="Despard B.A."/>
            <person name="Roesel C.L."/>
        </authorList>
    </citation>
    <scope>NUCLEOTIDE SEQUENCE</scope>
    <source>
        <strain evidence="1">K2</strain>
    </source>
</reference>
<dbReference type="Proteomes" id="UP001249851">
    <property type="component" value="Unassembled WGS sequence"/>
</dbReference>
<accession>A0AAD9R571</accession>
<reference evidence="1" key="1">
    <citation type="journal article" date="2023" name="G3 (Bethesda)">
        <title>Whole genome assembly and annotation of the endangered Caribbean coral Acropora cervicornis.</title>
        <authorList>
            <person name="Selwyn J.D."/>
            <person name="Vollmer S.V."/>
        </authorList>
    </citation>
    <scope>NUCLEOTIDE SEQUENCE</scope>
    <source>
        <strain evidence="1">K2</strain>
    </source>
</reference>